<dbReference type="InterPro" id="IPR058594">
    <property type="entry name" value="PB1-like_dom_pln"/>
</dbReference>
<dbReference type="Pfam" id="PF26130">
    <property type="entry name" value="PB1-like"/>
    <property type="match status" value="1"/>
</dbReference>
<dbReference type="EMBL" id="JASCZI010211514">
    <property type="protein sequence ID" value="MED6193547.1"/>
    <property type="molecule type" value="Genomic_DNA"/>
</dbReference>
<accession>A0ABU6X6H0</accession>
<sequence>MLLHYVYINNVNEFKGYFGYVDGVLRYVGGEKLTIRDNDSDFWCVYEAEEQLSRFGYPKSDIYAMWYKDPTVDDLAGELVQFIGDRDALEMVRIARERGSVELYVVHESQNNDEGFPEIGYIDVGGDGGGDEVVAGDEAVNAGGDGEGGQNGENEGVVAADNAEGGVDVEVGVAEDASAPNDGVEAVVAEEASAPNAGNVGAGLGESLNEVKNEKAMDGLNGVEQDDHSEGTTEHEEYVPSDVPSESAEDLHFTDSEEDFDLGDEFFRNDLGAGSSGVGNRGKRVANDEFSDGGDESEELENGHAIGGGGDNSDDDGRKVFPVHKEVPKMANYLRQVGTVYASREEFKDAIASHAVCTQRGITFHKCDRKLVLLNGPST</sequence>
<evidence type="ECO:0000256" key="1">
    <source>
        <dbReference type="SAM" id="MobiDB-lite"/>
    </source>
</evidence>
<name>A0ABU6X6H0_9FABA</name>
<evidence type="ECO:0000259" key="2">
    <source>
        <dbReference type="Pfam" id="PF26130"/>
    </source>
</evidence>
<feature type="compositionally biased region" description="Basic and acidic residues" evidence="1">
    <location>
        <begin position="225"/>
        <end position="238"/>
    </location>
</feature>
<gene>
    <name evidence="3" type="ORF">PIB30_020514</name>
</gene>
<feature type="region of interest" description="Disordered" evidence="1">
    <location>
        <begin position="272"/>
        <end position="320"/>
    </location>
</feature>
<proteinExistence type="predicted"/>
<evidence type="ECO:0000313" key="3">
    <source>
        <dbReference type="EMBL" id="MED6193547.1"/>
    </source>
</evidence>
<protein>
    <recommendedName>
        <fullName evidence="2">PB1-like domain-containing protein</fullName>
    </recommendedName>
</protein>
<feature type="region of interest" description="Disordered" evidence="1">
    <location>
        <begin position="221"/>
        <end position="250"/>
    </location>
</feature>
<comment type="caution">
    <text evidence="3">The sequence shown here is derived from an EMBL/GenBank/DDBJ whole genome shotgun (WGS) entry which is preliminary data.</text>
</comment>
<dbReference type="Proteomes" id="UP001341840">
    <property type="component" value="Unassembled WGS sequence"/>
</dbReference>
<feature type="compositionally biased region" description="Acidic residues" evidence="1">
    <location>
        <begin position="289"/>
        <end position="300"/>
    </location>
</feature>
<keyword evidence="4" id="KW-1185">Reference proteome</keyword>
<evidence type="ECO:0000313" key="4">
    <source>
        <dbReference type="Proteomes" id="UP001341840"/>
    </source>
</evidence>
<organism evidence="3 4">
    <name type="scientific">Stylosanthes scabra</name>
    <dbReference type="NCBI Taxonomy" id="79078"/>
    <lineage>
        <taxon>Eukaryota</taxon>
        <taxon>Viridiplantae</taxon>
        <taxon>Streptophyta</taxon>
        <taxon>Embryophyta</taxon>
        <taxon>Tracheophyta</taxon>
        <taxon>Spermatophyta</taxon>
        <taxon>Magnoliopsida</taxon>
        <taxon>eudicotyledons</taxon>
        <taxon>Gunneridae</taxon>
        <taxon>Pentapetalae</taxon>
        <taxon>rosids</taxon>
        <taxon>fabids</taxon>
        <taxon>Fabales</taxon>
        <taxon>Fabaceae</taxon>
        <taxon>Papilionoideae</taxon>
        <taxon>50 kb inversion clade</taxon>
        <taxon>dalbergioids sensu lato</taxon>
        <taxon>Dalbergieae</taxon>
        <taxon>Pterocarpus clade</taxon>
        <taxon>Stylosanthes</taxon>
    </lineage>
</organism>
<feature type="domain" description="PB1-like" evidence="2">
    <location>
        <begin position="14"/>
        <end position="107"/>
    </location>
</feature>
<reference evidence="3 4" key="1">
    <citation type="journal article" date="2023" name="Plants (Basel)">
        <title>Bridging the Gap: Combining Genomics and Transcriptomics Approaches to Understand Stylosanthes scabra, an Orphan Legume from the Brazilian Caatinga.</title>
        <authorList>
            <person name="Ferreira-Neto J.R.C."/>
            <person name="da Silva M.D."/>
            <person name="Binneck E."/>
            <person name="de Melo N.F."/>
            <person name="da Silva R.H."/>
            <person name="de Melo A.L.T.M."/>
            <person name="Pandolfi V."/>
            <person name="Bustamante F.O."/>
            <person name="Brasileiro-Vidal A.C."/>
            <person name="Benko-Iseppon A.M."/>
        </authorList>
    </citation>
    <scope>NUCLEOTIDE SEQUENCE [LARGE SCALE GENOMIC DNA]</scope>
    <source>
        <tissue evidence="3">Leaves</tissue>
    </source>
</reference>